<dbReference type="GO" id="GO:0046872">
    <property type="term" value="F:metal ion binding"/>
    <property type="evidence" value="ECO:0007669"/>
    <property type="project" value="UniProtKB-KW"/>
</dbReference>
<evidence type="ECO:0000256" key="1">
    <source>
        <dbReference type="ARBA" id="ARBA00001946"/>
    </source>
</evidence>
<keyword evidence="4" id="KW-0378">Hydrolase</keyword>
<reference evidence="7" key="1">
    <citation type="journal article" date="2021" name="PeerJ">
        <title>Extensive microbial diversity within the chicken gut microbiome revealed by metagenomics and culture.</title>
        <authorList>
            <person name="Gilroy R."/>
            <person name="Ravi A."/>
            <person name="Getino M."/>
            <person name="Pursley I."/>
            <person name="Horton D.L."/>
            <person name="Alikhan N.F."/>
            <person name="Baker D."/>
            <person name="Gharbi K."/>
            <person name="Hall N."/>
            <person name="Watson M."/>
            <person name="Adriaenssens E.M."/>
            <person name="Foster-Nyarko E."/>
            <person name="Jarju S."/>
            <person name="Secka A."/>
            <person name="Antonio M."/>
            <person name="Oren A."/>
            <person name="Chaudhuri R.R."/>
            <person name="La Ragione R."/>
            <person name="Hildebrand F."/>
            <person name="Pallen M.J."/>
        </authorList>
    </citation>
    <scope>NUCLEOTIDE SEQUENCE</scope>
    <source>
        <strain evidence="7">ChiBcec8-13705</strain>
    </source>
</reference>
<dbReference type="AlphaFoldDB" id="A0A9D2M796"/>
<dbReference type="GO" id="GO:0008413">
    <property type="term" value="F:8-oxo-7,8-dihydroguanosine triphosphate pyrophosphatase activity"/>
    <property type="evidence" value="ECO:0007669"/>
    <property type="project" value="InterPro"/>
</dbReference>
<evidence type="ECO:0000313" key="7">
    <source>
        <dbReference type="EMBL" id="HJB42735.1"/>
    </source>
</evidence>
<dbReference type="InterPro" id="IPR003562">
    <property type="entry name" value="Mutator_MutX_prot"/>
</dbReference>
<evidence type="ECO:0000256" key="5">
    <source>
        <dbReference type="ARBA" id="ARBA00022842"/>
    </source>
</evidence>
<accession>A0A9D2M796</accession>
<evidence type="ECO:0000256" key="3">
    <source>
        <dbReference type="ARBA" id="ARBA00022723"/>
    </source>
</evidence>
<dbReference type="PANTHER" id="PTHR43758:SF2">
    <property type="entry name" value="OXIDIZED PURINE NUCLEOSIDE TRIPHOSPHATE HYDROLASE"/>
    <property type="match status" value="1"/>
</dbReference>
<evidence type="ECO:0000313" key="8">
    <source>
        <dbReference type="Proteomes" id="UP000886803"/>
    </source>
</evidence>
<feature type="domain" description="Nudix hydrolase" evidence="6">
    <location>
        <begin position="2"/>
        <end position="130"/>
    </location>
</feature>
<dbReference type="InterPro" id="IPR000086">
    <property type="entry name" value="NUDIX_hydrolase_dom"/>
</dbReference>
<dbReference type="Proteomes" id="UP000886803">
    <property type="component" value="Unassembled WGS sequence"/>
</dbReference>
<comment type="caution">
    <text evidence="7">The sequence shown here is derived from an EMBL/GenBank/DDBJ whole genome shotgun (WGS) entry which is preliminary data.</text>
</comment>
<reference evidence="7" key="2">
    <citation type="submission" date="2021-04" db="EMBL/GenBank/DDBJ databases">
        <authorList>
            <person name="Gilroy R."/>
        </authorList>
    </citation>
    <scope>NUCLEOTIDE SEQUENCE</scope>
    <source>
        <strain evidence="7">ChiBcec8-13705</strain>
    </source>
</reference>
<comment type="cofactor">
    <cofactor evidence="1">
        <name>Mg(2+)</name>
        <dbReference type="ChEBI" id="CHEBI:18420"/>
    </cofactor>
</comment>
<dbReference type="GO" id="GO:0005737">
    <property type="term" value="C:cytoplasm"/>
    <property type="evidence" value="ECO:0007669"/>
    <property type="project" value="TreeGrafter"/>
</dbReference>
<proteinExistence type="inferred from homology"/>
<dbReference type="CDD" id="cd18886">
    <property type="entry name" value="NUDIX_MutT_Nudt1"/>
    <property type="match status" value="1"/>
</dbReference>
<evidence type="ECO:0000256" key="2">
    <source>
        <dbReference type="ARBA" id="ARBA00005582"/>
    </source>
</evidence>
<dbReference type="GO" id="GO:0006281">
    <property type="term" value="P:DNA repair"/>
    <property type="evidence" value="ECO:0007669"/>
    <property type="project" value="InterPro"/>
</dbReference>
<protein>
    <submittedName>
        <fullName evidence="7">8-oxo-dGTP diphosphatase</fullName>
    </submittedName>
</protein>
<dbReference type="PROSITE" id="PS00893">
    <property type="entry name" value="NUDIX_BOX"/>
    <property type="match status" value="1"/>
</dbReference>
<sequence>MELLQTTLCYLEQDGRYLMLHRVKKSHDVNKDKWIGVGGKFEPGEDALACALREVREETGLTMLAPAYRGIVDFYCAPWPAERMHLFTCTDFSGRMQSCDEGDLEWVEKDRIQDLPIWPGDKIFFRLLAQDAPFFHLELRYDGDRLAGAVLDGCPLALETEVGP</sequence>
<dbReference type="Gene3D" id="3.90.79.10">
    <property type="entry name" value="Nucleoside Triphosphate Pyrophosphohydrolase"/>
    <property type="match status" value="1"/>
</dbReference>
<dbReference type="InterPro" id="IPR020084">
    <property type="entry name" value="NUDIX_hydrolase_CS"/>
</dbReference>
<dbReference type="SUPFAM" id="SSF55811">
    <property type="entry name" value="Nudix"/>
    <property type="match status" value="1"/>
</dbReference>
<dbReference type="Pfam" id="PF00293">
    <property type="entry name" value="NUDIX"/>
    <property type="match status" value="1"/>
</dbReference>
<dbReference type="PRINTS" id="PR01402">
    <property type="entry name" value="MUTATORMUTX"/>
</dbReference>
<evidence type="ECO:0000259" key="6">
    <source>
        <dbReference type="PROSITE" id="PS51462"/>
    </source>
</evidence>
<dbReference type="PANTHER" id="PTHR43758">
    <property type="entry name" value="7,8-DIHYDRO-8-OXOGUANINE TRIPHOSPHATASE"/>
    <property type="match status" value="1"/>
</dbReference>
<name>A0A9D2M796_9FIRM</name>
<gene>
    <name evidence="7" type="ORF">H9945_09585</name>
</gene>
<dbReference type="EMBL" id="DWYG01000163">
    <property type="protein sequence ID" value="HJB42735.1"/>
    <property type="molecule type" value="Genomic_DNA"/>
</dbReference>
<organism evidence="7 8">
    <name type="scientific">Candidatus Gemmiger avicola</name>
    <dbReference type="NCBI Taxonomy" id="2838605"/>
    <lineage>
        <taxon>Bacteria</taxon>
        <taxon>Bacillati</taxon>
        <taxon>Bacillota</taxon>
        <taxon>Clostridia</taxon>
        <taxon>Eubacteriales</taxon>
        <taxon>Gemmiger</taxon>
    </lineage>
</organism>
<evidence type="ECO:0000256" key="4">
    <source>
        <dbReference type="ARBA" id="ARBA00022801"/>
    </source>
</evidence>
<keyword evidence="5" id="KW-0460">Magnesium</keyword>
<keyword evidence="3" id="KW-0479">Metal-binding</keyword>
<comment type="similarity">
    <text evidence="2">Belongs to the Nudix hydrolase family.</text>
</comment>
<dbReference type="InterPro" id="IPR015797">
    <property type="entry name" value="NUDIX_hydrolase-like_dom_sf"/>
</dbReference>
<dbReference type="PROSITE" id="PS51462">
    <property type="entry name" value="NUDIX"/>
    <property type="match status" value="1"/>
</dbReference>